<organism evidence="2 3">
    <name type="scientific">Corynebacterium felinum</name>
    <dbReference type="NCBI Taxonomy" id="131318"/>
    <lineage>
        <taxon>Bacteria</taxon>
        <taxon>Bacillati</taxon>
        <taxon>Actinomycetota</taxon>
        <taxon>Actinomycetes</taxon>
        <taxon>Mycobacteriales</taxon>
        <taxon>Corynebacteriaceae</taxon>
        <taxon>Corynebacterium</taxon>
    </lineage>
</organism>
<keyword evidence="1" id="KW-0812">Transmembrane</keyword>
<feature type="transmembrane region" description="Helical" evidence="1">
    <location>
        <begin position="12"/>
        <end position="35"/>
    </location>
</feature>
<keyword evidence="1" id="KW-1133">Transmembrane helix</keyword>
<evidence type="ECO:0000256" key="1">
    <source>
        <dbReference type="SAM" id="Phobius"/>
    </source>
</evidence>
<evidence type="ECO:0000313" key="3">
    <source>
        <dbReference type="Proteomes" id="UP001183619"/>
    </source>
</evidence>
<keyword evidence="1" id="KW-0472">Membrane</keyword>
<feature type="transmembrane region" description="Helical" evidence="1">
    <location>
        <begin position="47"/>
        <end position="71"/>
    </location>
</feature>
<name>A0ABU2BC45_9CORY</name>
<evidence type="ECO:0008006" key="4">
    <source>
        <dbReference type="Google" id="ProtNLM"/>
    </source>
</evidence>
<keyword evidence="3" id="KW-1185">Reference proteome</keyword>
<protein>
    <recommendedName>
        <fullName evidence="4">Transmembrane protein</fullName>
    </recommendedName>
</protein>
<reference evidence="2 3" key="1">
    <citation type="submission" date="2023-07" db="EMBL/GenBank/DDBJ databases">
        <title>Sequencing the genomes of 1000 actinobacteria strains.</title>
        <authorList>
            <person name="Klenk H.-P."/>
        </authorList>
    </citation>
    <scope>NUCLEOTIDE SEQUENCE [LARGE SCALE GENOMIC DNA]</scope>
    <source>
        <strain evidence="2 3">DSM 44508</strain>
    </source>
</reference>
<sequence length="74" mass="7747">MASLVRHSNGDAGTWGNCLLAGVGLGCGFAVAYYAAVVDKTEYPLRWIRLLAIALAVVSSFGITVATALYVDLL</sequence>
<proteinExistence type="predicted"/>
<comment type="caution">
    <text evidence="2">The sequence shown here is derived from an EMBL/GenBank/DDBJ whole genome shotgun (WGS) entry which is preliminary data.</text>
</comment>
<evidence type="ECO:0000313" key="2">
    <source>
        <dbReference type="EMBL" id="MDR7356207.1"/>
    </source>
</evidence>
<dbReference type="RefSeq" id="WP_277104019.1">
    <property type="nucleotide sequence ID" value="NZ_BAAAJS010000075.1"/>
</dbReference>
<accession>A0ABU2BC45</accession>
<gene>
    <name evidence="2" type="ORF">J2S37_002745</name>
</gene>
<dbReference type="EMBL" id="JAVDYF010000001">
    <property type="protein sequence ID" value="MDR7356207.1"/>
    <property type="molecule type" value="Genomic_DNA"/>
</dbReference>
<dbReference type="Proteomes" id="UP001183619">
    <property type="component" value="Unassembled WGS sequence"/>
</dbReference>
<dbReference type="PROSITE" id="PS51257">
    <property type="entry name" value="PROKAR_LIPOPROTEIN"/>
    <property type="match status" value="1"/>
</dbReference>